<dbReference type="CDD" id="cd10747">
    <property type="entry name" value="DnaJ_C"/>
    <property type="match status" value="1"/>
</dbReference>
<sequence length="161" mass="17289">MPELSADGHVTTRDRTLNVRIPKGIRPGQQIRLAGQGAAGYGGAEAGDLYLVVEFRDHPLYRVDGADLYLDLPVAPWEAALGAAVKVPTPLGKVGLKIPANSRQGQKLRLKGRGLSGKQAGDLYVVLQISLPAADNDAAKALYKQMQDELDFNPRAAMEVF</sequence>
<evidence type="ECO:0000313" key="2">
    <source>
        <dbReference type="EMBL" id="CAD7239109.1"/>
    </source>
</evidence>
<dbReference type="Pfam" id="PF01556">
    <property type="entry name" value="DnaJ_C"/>
    <property type="match status" value="1"/>
</dbReference>
<dbReference type="SUPFAM" id="SSF49493">
    <property type="entry name" value="HSP40/DnaJ peptide-binding domain"/>
    <property type="match status" value="2"/>
</dbReference>
<keyword evidence="1" id="KW-0143">Chaperone</keyword>
<proteinExistence type="predicted"/>
<dbReference type="OrthoDB" id="66964at2759"/>
<dbReference type="AlphaFoldDB" id="A0A7R9A0U7"/>
<accession>A0A7R9A0U7</accession>
<reference evidence="2" key="1">
    <citation type="submission" date="2020-11" db="EMBL/GenBank/DDBJ databases">
        <authorList>
            <person name="Tran Van P."/>
        </authorList>
    </citation>
    <scope>NUCLEOTIDE SEQUENCE</scope>
</reference>
<dbReference type="PANTHER" id="PTHR43096:SF52">
    <property type="entry name" value="DNAJ HOMOLOG 1, MITOCHONDRIAL-RELATED"/>
    <property type="match status" value="1"/>
</dbReference>
<dbReference type="InterPro" id="IPR008971">
    <property type="entry name" value="HSP40/DnaJ_pept-bd"/>
</dbReference>
<protein>
    <submittedName>
        <fullName evidence="2">Uncharacterized protein</fullName>
    </submittedName>
</protein>
<organism evidence="2">
    <name type="scientific">Cyprideis torosa</name>
    <dbReference type="NCBI Taxonomy" id="163714"/>
    <lineage>
        <taxon>Eukaryota</taxon>
        <taxon>Metazoa</taxon>
        <taxon>Ecdysozoa</taxon>
        <taxon>Arthropoda</taxon>
        <taxon>Crustacea</taxon>
        <taxon>Oligostraca</taxon>
        <taxon>Ostracoda</taxon>
        <taxon>Podocopa</taxon>
        <taxon>Podocopida</taxon>
        <taxon>Cytherocopina</taxon>
        <taxon>Cytheroidea</taxon>
        <taxon>Cytherideidae</taxon>
        <taxon>Cyprideis</taxon>
    </lineage>
</organism>
<dbReference type="GO" id="GO:0051082">
    <property type="term" value="F:unfolded protein binding"/>
    <property type="evidence" value="ECO:0007669"/>
    <property type="project" value="InterPro"/>
</dbReference>
<dbReference type="GO" id="GO:0005737">
    <property type="term" value="C:cytoplasm"/>
    <property type="evidence" value="ECO:0007669"/>
    <property type="project" value="TreeGrafter"/>
</dbReference>
<dbReference type="GO" id="GO:0042026">
    <property type="term" value="P:protein refolding"/>
    <property type="evidence" value="ECO:0007669"/>
    <property type="project" value="TreeGrafter"/>
</dbReference>
<gene>
    <name evidence="2" type="ORF">CTOB1V02_LOCUS16924</name>
</gene>
<dbReference type="InterPro" id="IPR002939">
    <property type="entry name" value="DnaJ_C"/>
</dbReference>
<evidence type="ECO:0000256" key="1">
    <source>
        <dbReference type="ARBA" id="ARBA00023186"/>
    </source>
</evidence>
<dbReference type="PANTHER" id="PTHR43096">
    <property type="entry name" value="DNAJ HOMOLOG 1, MITOCHONDRIAL-RELATED"/>
    <property type="match status" value="1"/>
</dbReference>
<dbReference type="Gene3D" id="2.60.260.20">
    <property type="entry name" value="Urease metallochaperone UreE, N-terminal domain"/>
    <property type="match status" value="2"/>
</dbReference>
<name>A0A7R9A0U7_9CRUS</name>
<dbReference type="EMBL" id="OB716041">
    <property type="protein sequence ID" value="CAD7239109.1"/>
    <property type="molecule type" value="Genomic_DNA"/>
</dbReference>
<dbReference type="FunFam" id="2.60.260.20:FF:000013">
    <property type="entry name" value="DnaJ subfamily B member 11"/>
    <property type="match status" value="1"/>
</dbReference>